<name>A0ABV0NHB8_9TELE</name>
<reference evidence="1 2" key="1">
    <citation type="submission" date="2021-06" db="EMBL/GenBank/DDBJ databases">
        <authorList>
            <person name="Palmer J.M."/>
        </authorList>
    </citation>
    <scope>NUCLEOTIDE SEQUENCE [LARGE SCALE GENOMIC DNA]</scope>
    <source>
        <strain evidence="1 2">GA_2019</strain>
        <tissue evidence="1">Muscle</tissue>
    </source>
</reference>
<keyword evidence="2" id="KW-1185">Reference proteome</keyword>
<feature type="non-terminal residue" evidence="1">
    <location>
        <position position="1"/>
    </location>
</feature>
<dbReference type="EMBL" id="JAHRIO010040077">
    <property type="protein sequence ID" value="MEQ2170670.1"/>
    <property type="molecule type" value="Genomic_DNA"/>
</dbReference>
<accession>A0ABV0NHB8</accession>
<organism evidence="1 2">
    <name type="scientific">Goodea atripinnis</name>
    <dbReference type="NCBI Taxonomy" id="208336"/>
    <lineage>
        <taxon>Eukaryota</taxon>
        <taxon>Metazoa</taxon>
        <taxon>Chordata</taxon>
        <taxon>Craniata</taxon>
        <taxon>Vertebrata</taxon>
        <taxon>Euteleostomi</taxon>
        <taxon>Actinopterygii</taxon>
        <taxon>Neopterygii</taxon>
        <taxon>Teleostei</taxon>
        <taxon>Neoteleostei</taxon>
        <taxon>Acanthomorphata</taxon>
        <taxon>Ovalentaria</taxon>
        <taxon>Atherinomorphae</taxon>
        <taxon>Cyprinodontiformes</taxon>
        <taxon>Goodeidae</taxon>
        <taxon>Goodea</taxon>
    </lineage>
</organism>
<protein>
    <submittedName>
        <fullName evidence="1">Uncharacterized protein</fullName>
    </submittedName>
</protein>
<gene>
    <name evidence="1" type="ORF">GOODEAATRI_002674</name>
</gene>
<evidence type="ECO:0000313" key="1">
    <source>
        <dbReference type="EMBL" id="MEQ2170670.1"/>
    </source>
</evidence>
<sequence length="215" mass="24627">RGVKVEMILKDDETLTSFLLRDIPLTESVVYHLVVAQIRPEQFAFGVPDLHLKDIACSLNLLERFLIFQSRRGLYSVRNAMCILTPQRLQIIEDKFYANVDFFKLFRLLFHKSSSREFIQVITPLFQKNLSFREVMAAASSLVCGYTEGAFSRVTSFNWYEDNNYKAFLGISSGWGKGDYTYDNSTSEFITCFNNIDQTTGGTPEYHLSSGGKFI</sequence>
<dbReference type="Proteomes" id="UP001476798">
    <property type="component" value="Unassembled WGS sequence"/>
</dbReference>
<comment type="caution">
    <text evidence="1">The sequence shown here is derived from an EMBL/GenBank/DDBJ whole genome shotgun (WGS) entry which is preliminary data.</text>
</comment>
<proteinExistence type="predicted"/>
<evidence type="ECO:0000313" key="2">
    <source>
        <dbReference type="Proteomes" id="UP001476798"/>
    </source>
</evidence>